<dbReference type="Proteomes" id="UP000006727">
    <property type="component" value="Chromosome 18"/>
</dbReference>
<proteinExistence type="predicted"/>
<dbReference type="Gramene" id="Pp3c18_5093V3.1">
    <property type="protein sequence ID" value="PAC:32982724.CDS.1"/>
    <property type="gene ID" value="Pp3c18_5093"/>
</dbReference>
<reference evidence="1 3" key="2">
    <citation type="journal article" date="2018" name="Plant J.">
        <title>The Physcomitrella patens chromosome-scale assembly reveals moss genome structure and evolution.</title>
        <authorList>
            <person name="Lang D."/>
            <person name="Ullrich K.K."/>
            <person name="Murat F."/>
            <person name="Fuchs J."/>
            <person name="Jenkins J."/>
            <person name="Haas F.B."/>
            <person name="Piednoel M."/>
            <person name="Gundlach H."/>
            <person name="Van Bel M."/>
            <person name="Meyberg R."/>
            <person name="Vives C."/>
            <person name="Morata J."/>
            <person name="Symeonidi A."/>
            <person name="Hiss M."/>
            <person name="Muchero W."/>
            <person name="Kamisugi Y."/>
            <person name="Saleh O."/>
            <person name="Blanc G."/>
            <person name="Decker E.L."/>
            <person name="van Gessel N."/>
            <person name="Grimwood J."/>
            <person name="Hayes R.D."/>
            <person name="Graham S.W."/>
            <person name="Gunter L.E."/>
            <person name="McDaniel S.F."/>
            <person name="Hoernstein S.N.W."/>
            <person name="Larsson A."/>
            <person name="Li F.W."/>
            <person name="Perroud P.F."/>
            <person name="Phillips J."/>
            <person name="Ranjan P."/>
            <person name="Rokshar D.S."/>
            <person name="Rothfels C.J."/>
            <person name="Schneider L."/>
            <person name="Shu S."/>
            <person name="Stevenson D.W."/>
            <person name="Thummler F."/>
            <person name="Tillich M."/>
            <person name="Villarreal Aguilar J.C."/>
            <person name="Widiez T."/>
            <person name="Wong G.K."/>
            <person name="Wymore A."/>
            <person name="Zhang Y."/>
            <person name="Zimmer A.D."/>
            <person name="Quatrano R.S."/>
            <person name="Mayer K.F.X."/>
            <person name="Goodstein D."/>
            <person name="Casacuberta J.M."/>
            <person name="Vandepoele K."/>
            <person name="Reski R."/>
            <person name="Cuming A.C."/>
            <person name="Tuskan G.A."/>
            <person name="Maumus F."/>
            <person name="Salse J."/>
            <person name="Schmutz J."/>
            <person name="Rensing S.A."/>
        </authorList>
    </citation>
    <scope>NUCLEOTIDE SEQUENCE [LARGE SCALE GENOMIC DNA]</scope>
    <source>
        <strain evidence="2 3">cv. Gransden 2004</strain>
    </source>
</reference>
<dbReference type="AlphaFoldDB" id="A0A2K1J008"/>
<protein>
    <submittedName>
        <fullName evidence="1 2">Uncharacterized protein</fullName>
    </submittedName>
</protein>
<keyword evidence="3" id="KW-1185">Reference proteome</keyword>
<evidence type="ECO:0000313" key="2">
    <source>
        <dbReference type="EnsemblPlants" id="PAC:32982724.CDS.1"/>
    </source>
</evidence>
<organism evidence="1">
    <name type="scientific">Physcomitrium patens</name>
    <name type="common">Spreading-leaved earth moss</name>
    <name type="synonym">Physcomitrella patens</name>
    <dbReference type="NCBI Taxonomy" id="3218"/>
    <lineage>
        <taxon>Eukaryota</taxon>
        <taxon>Viridiplantae</taxon>
        <taxon>Streptophyta</taxon>
        <taxon>Embryophyta</taxon>
        <taxon>Bryophyta</taxon>
        <taxon>Bryophytina</taxon>
        <taxon>Bryopsida</taxon>
        <taxon>Funariidae</taxon>
        <taxon>Funariales</taxon>
        <taxon>Funariaceae</taxon>
        <taxon>Physcomitrium</taxon>
    </lineage>
</organism>
<dbReference type="InParanoid" id="A0A2K1J008"/>
<reference evidence="1 3" key="1">
    <citation type="journal article" date="2008" name="Science">
        <title>The Physcomitrella genome reveals evolutionary insights into the conquest of land by plants.</title>
        <authorList>
            <person name="Rensing S."/>
            <person name="Lang D."/>
            <person name="Zimmer A."/>
            <person name="Terry A."/>
            <person name="Salamov A."/>
            <person name="Shapiro H."/>
            <person name="Nishiyama T."/>
            <person name="Perroud P.-F."/>
            <person name="Lindquist E."/>
            <person name="Kamisugi Y."/>
            <person name="Tanahashi T."/>
            <person name="Sakakibara K."/>
            <person name="Fujita T."/>
            <person name="Oishi K."/>
            <person name="Shin-I T."/>
            <person name="Kuroki Y."/>
            <person name="Toyoda A."/>
            <person name="Suzuki Y."/>
            <person name="Hashimoto A."/>
            <person name="Yamaguchi K."/>
            <person name="Sugano A."/>
            <person name="Kohara Y."/>
            <person name="Fujiyama A."/>
            <person name="Anterola A."/>
            <person name="Aoki S."/>
            <person name="Ashton N."/>
            <person name="Barbazuk W.B."/>
            <person name="Barker E."/>
            <person name="Bennetzen J."/>
            <person name="Bezanilla M."/>
            <person name="Blankenship R."/>
            <person name="Cho S.H."/>
            <person name="Dutcher S."/>
            <person name="Estelle M."/>
            <person name="Fawcett J.A."/>
            <person name="Gundlach H."/>
            <person name="Hanada K."/>
            <person name="Heyl A."/>
            <person name="Hicks K.A."/>
            <person name="Hugh J."/>
            <person name="Lohr M."/>
            <person name="Mayer K."/>
            <person name="Melkozernov A."/>
            <person name="Murata T."/>
            <person name="Nelson D."/>
            <person name="Pils B."/>
            <person name="Prigge M."/>
            <person name="Reiss B."/>
            <person name="Renner T."/>
            <person name="Rombauts S."/>
            <person name="Rushton P."/>
            <person name="Sanderfoot A."/>
            <person name="Schween G."/>
            <person name="Shiu S.-H."/>
            <person name="Stueber K."/>
            <person name="Theodoulou F.L."/>
            <person name="Tu H."/>
            <person name="Van de Peer Y."/>
            <person name="Verrier P.J."/>
            <person name="Waters E."/>
            <person name="Wood A."/>
            <person name="Yang L."/>
            <person name="Cove D."/>
            <person name="Cuming A."/>
            <person name="Hasebe M."/>
            <person name="Lucas S."/>
            <person name="Mishler D.B."/>
            <person name="Reski R."/>
            <person name="Grigoriev I."/>
            <person name="Quatrano R.S."/>
            <person name="Boore J.L."/>
        </authorList>
    </citation>
    <scope>NUCLEOTIDE SEQUENCE [LARGE SCALE GENOMIC DNA]</scope>
    <source>
        <strain evidence="2 3">cv. Gransden 2004</strain>
    </source>
</reference>
<sequence length="118" mass="13816">MGLSRFLFTQTLWFKSLDKLSEDECHTKDESCCGALAALNQSKKLIKYLFPSARQQQRIQKLRFKDTNNFTSQHSHTNTLNPLQFLHTKQLCLRAYRLRNYMSVQISETLALDCLRLS</sequence>
<dbReference type="EnsemblPlants" id="Pp3c18_5093V3.1">
    <property type="protein sequence ID" value="PAC:32982724.CDS.1"/>
    <property type="gene ID" value="Pp3c18_5093"/>
</dbReference>
<gene>
    <name evidence="1" type="ORF">PHYPA_022748</name>
</gene>
<reference evidence="2" key="3">
    <citation type="submission" date="2020-12" db="UniProtKB">
        <authorList>
            <consortium name="EnsemblPlants"/>
        </authorList>
    </citation>
    <scope>IDENTIFICATION</scope>
</reference>
<name>A0A2K1J008_PHYPA</name>
<dbReference type="EMBL" id="ABEU02000018">
    <property type="protein sequence ID" value="PNR34850.1"/>
    <property type="molecule type" value="Genomic_DNA"/>
</dbReference>
<accession>A0A2K1J008</accession>
<evidence type="ECO:0000313" key="1">
    <source>
        <dbReference type="EMBL" id="PNR34850.1"/>
    </source>
</evidence>
<evidence type="ECO:0000313" key="3">
    <source>
        <dbReference type="Proteomes" id="UP000006727"/>
    </source>
</evidence>